<comment type="caution">
    <text evidence="2">The sequence shown here is derived from an EMBL/GenBank/DDBJ whole genome shotgun (WGS) entry which is preliminary data.</text>
</comment>
<dbReference type="GO" id="GO:0005096">
    <property type="term" value="F:GTPase activator activity"/>
    <property type="evidence" value="ECO:0007669"/>
    <property type="project" value="TreeGrafter"/>
</dbReference>
<feature type="compositionally biased region" description="Low complexity" evidence="1">
    <location>
        <begin position="70"/>
        <end position="85"/>
    </location>
</feature>
<evidence type="ECO:0000313" key="3">
    <source>
        <dbReference type="Proteomes" id="UP001152622"/>
    </source>
</evidence>
<reference evidence="2" key="1">
    <citation type="journal article" date="2023" name="Science">
        <title>Genome structures resolve the early diversification of teleost fishes.</title>
        <authorList>
            <person name="Parey E."/>
            <person name="Louis A."/>
            <person name="Montfort J."/>
            <person name="Bouchez O."/>
            <person name="Roques C."/>
            <person name="Iampietro C."/>
            <person name="Lluch J."/>
            <person name="Castinel A."/>
            <person name="Donnadieu C."/>
            <person name="Desvignes T."/>
            <person name="Floi Bucao C."/>
            <person name="Jouanno E."/>
            <person name="Wen M."/>
            <person name="Mejri S."/>
            <person name="Dirks R."/>
            <person name="Jansen H."/>
            <person name="Henkel C."/>
            <person name="Chen W.J."/>
            <person name="Zahm M."/>
            <person name="Cabau C."/>
            <person name="Klopp C."/>
            <person name="Thompson A.W."/>
            <person name="Robinson-Rechavi M."/>
            <person name="Braasch I."/>
            <person name="Lecointre G."/>
            <person name="Bobe J."/>
            <person name="Postlethwait J.H."/>
            <person name="Berthelot C."/>
            <person name="Roest Crollius H."/>
            <person name="Guiguen Y."/>
        </authorList>
    </citation>
    <scope>NUCLEOTIDE SEQUENCE</scope>
    <source>
        <strain evidence="2">WJC10195</strain>
    </source>
</reference>
<feature type="compositionally biased region" description="Basic and acidic residues" evidence="1">
    <location>
        <begin position="322"/>
        <end position="338"/>
    </location>
</feature>
<feature type="region of interest" description="Disordered" evidence="1">
    <location>
        <begin position="1"/>
        <end position="387"/>
    </location>
</feature>
<feature type="compositionally biased region" description="Basic and acidic residues" evidence="1">
    <location>
        <begin position="214"/>
        <end position="245"/>
    </location>
</feature>
<organism evidence="2 3">
    <name type="scientific">Synaphobranchus kaupii</name>
    <name type="common">Kaup's arrowtooth eel</name>
    <dbReference type="NCBI Taxonomy" id="118154"/>
    <lineage>
        <taxon>Eukaryota</taxon>
        <taxon>Metazoa</taxon>
        <taxon>Chordata</taxon>
        <taxon>Craniata</taxon>
        <taxon>Vertebrata</taxon>
        <taxon>Euteleostomi</taxon>
        <taxon>Actinopterygii</taxon>
        <taxon>Neopterygii</taxon>
        <taxon>Teleostei</taxon>
        <taxon>Anguilliformes</taxon>
        <taxon>Synaphobranchidae</taxon>
        <taxon>Synaphobranchus</taxon>
    </lineage>
</organism>
<evidence type="ECO:0000256" key="1">
    <source>
        <dbReference type="SAM" id="MobiDB-lite"/>
    </source>
</evidence>
<feature type="compositionally biased region" description="Basic residues" evidence="1">
    <location>
        <begin position="377"/>
        <end position="387"/>
    </location>
</feature>
<feature type="compositionally biased region" description="Basic and acidic residues" evidence="1">
    <location>
        <begin position="141"/>
        <end position="152"/>
    </location>
</feature>
<evidence type="ECO:0000313" key="2">
    <source>
        <dbReference type="EMBL" id="KAJ8365819.1"/>
    </source>
</evidence>
<keyword evidence="3" id="KW-1185">Reference proteome</keyword>
<protein>
    <submittedName>
        <fullName evidence="2">Uncharacterized protein</fullName>
    </submittedName>
</protein>
<gene>
    <name evidence="2" type="ORF">SKAU_G00146500</name>
</gene>
<proteinExistence type="predicted"/>
<feature type="compositionally biased region" description="Polar residues" evidence="1">
    <location>
        <begin position="158"/>
        <end position="167"/>
    </location>
</feature>
<dbReference type="GO" id="GO:0005737">
    <property type="term" value="C:cytoplasm"/>
    <property type="evidence" value="ECO:0007669"/>
    <property type="project" value="TreeGrafter"/>
</dbReference>
<dbReference type="EMBL" id="JAINUF010000004">
    <property type="protein sequence ID" value="KAJ8365819.1"/>
    <property type="molecule type" value="Genomic_DNA"/>
</dbReference>
<dbReference type="Proteomes" id="UP001152622">
    <property type="component" value="Chromosome 4"/>
</dbReference>
<accession>A0A9Q1FTM9</accession>
<dbReference type="InterPro" id="IPR051718">
    <property type="entry name" value="ARF_GTPase-activating"/>
</dbReference>
<name>A0A9Q1FTM9_SYNKA</name>
<feature type="compositionally biased region" description="Low complexity" evidence="1">
    <location>
        <begin position="101"/>
        <end position="115"/>
    </location>
</feature>
<feature type="compositionally biased region" description="Basic residues" evidence="1">
    <location>
        <begin position="351"/>
        <end position="362"/>
    </location>
</feature>
<feature type="compositionally biased region" description="Basic and acidic residues" evidence="1">
    <location>
        <begin position="276"/>
        <end position="296"/>
    </location>
</feature>
<dbReference type="PANTHER" id="PTHR45705">
    <property type="entry name" value="FI20236P1"/>
    <property type="match status" value="1"/>
</dbReference>
<dbReference type="AlphaFoldDB" id="A0A9Q1FTM9"/>
<dbReference type="PANTHER" id="PTHR45705:SF8">
    <property type="entry name" value="STROMAL MEMBRANE-ASSOCIATED PROTEIN 1"/>
    <property type="match status" value="1"/>
</dbReference>
<sequence length="387" mass="41556">MLWNEEEGKDLENASGRRQTAPRLMRAVRHAGSLAWPQKREEPQPDSKASPMKISEPAIDLLGLDTPAVTASNGGNGSSTAASLSDDLDIFGPMVSNPLPSSNTQFSQASSSNAAGVPATAGTGSSAPAQGDLDLFSESSSKTEESAKKPLSKDSILSLYSTSSMGQQPAPAAMFMGPSQMQFPRPAPRHLPGLPRHGRGHAPHHHDGGGAGPGRRDDGPEPGGHDGRHDDAQRLHGERASRRDGASPWGDRGGAGGWHGARPKHVRHAAGSAGPMEHRSDEPADVRDEPEWDGRTRGFRAAGYRHGRLGSAPVGSDPQHATVERSSDSVARRKDKPGQLKLGRWRLWPGRNRKSGRMRGANRHPEQTFLEPQRSFHEHRRGLSTRH</sequence>
<dbReference type="GO" id="GO:2000369">
    <property type="term" value="P:regulation of clathrin-dependent endocytosis"/>
    <property type="evidence" value="ECO:0007669"/>
    <property type="project" value="TreeGrafter"/>
</dbReference>